<evidence type="ECO:0000256" key="4">
    <source>
        <dbReference type="ARBA" id="ARBA00023224"/>
    </source>
</evidence>
<keyword evidence="2" id="KW-1003">Cell membrane</keyword>
<dbReference type="PANTHER" id="PTHR32089">
    <property type="entry name" value="METHYL-ACCEPTING CHEMOTAXIS PROTEIN MCPB"/>
    <property type="match status" value="1"/>
</dbReference>
<dbReference type="Gene3D" id="1.10.287.950">
    <property type="entry name" value="Methyl-accepting chemotaxis protein"/>
    <property type="match status" value="1"/>
</dbReference>
<dbReference type="InterPro" id="IPR029151">
    <property type="entry name" value="Sensor-like_sf"/>
</dbReference>
<accession>A0ABS1TTY4</accession>
<dbReference type="InterPro" id="IPR003660">
    <property type="entry name" value="HAMP_dom"/>
</dbReference>
<dbReference type="CDD" id="cd11386">
    <property type="entry name" value="MCP_signal"/>
    <property type="match status" value="1"/>
</dbReference>
<dbReference type="Pfam" id="PF00672">
    <property type="entry name" value="HAMP"/>
    <property type="match status" value="1"/>
</dbReference>
<dbReference type="PROSITE" id="PS50885">
    <property type="entry name" value="HAMP"/>
    <property type="match status" value="1"/>
</dbReference>
<evidence type="ECO:0000256" key="3">
    <source>
        <dbReference type="ARBA" id="ARBA00023136"/>
    </source>
</evidence>
<keyword evidence="11" id="KW-1185">Reference proteome</keyword>
<evidence type="ECO:0000256" key="1">
    <source>
        <dbReference type="ARBA" id="ARBA00004236"/>
    </source>
</evidence>
<dbReference type="Proteomes" id="UP000623967">
    <property type="component" value="Unassembled WGS sequence"/>
</dbReference>
<dbReference type="RefSeq" id="WP_202655972.1">
    <property type="nucleotide sequence ID" value="NZ_JAESWB010000362.1"/>
</dbReference>
<dbReference type="Pfam" id="PF00015">
    <property type="entry name" value="MCPsignal"/>
    <property type="match status" value="1"/>
</dbReference>
<keyword evidence="3 7" id="KW-0472">Membrane</keyword>
<evidence type="ECO:0000313" key="10">
    <source>
        <dbReference type="EMBL" id="MBL4954737.1"/>
    </source>
</evidence>
<gene>
    <name evidence="10" type="ORF">JK635_21495</name>
</gene>
<dbReference type="PROSITE" id="PS50111">
    <property type="entry name" value="CHEMOTAXIS_TRANSDUC_2"/>
    <property type="match status" value="1"/>
</dbReference>
<evidence type="ECO:0000256" key="6">
    <source>
        <dbReference type="PROSITE-ProRule" id="PRU00284"/>
    </source>
</evidence>
<dbReference type="SUPFAM" id="SSF58104">
    <property type="entry name" value="Methyl-accepting chemotaxis protein (MCP) signaling domain"/>
    <property type="match status" value="1"/>
</dbReference>
<comment type="subcellular location">
    <subcellularLocation>
        <location evidence="1">Cell membrane</location>
    </subcellularLocation>
</comment>
<dbReference type="InterPro" id="IPR004089">
    <property type="entry name" value="MCPsignal_dom"/>
</dbReference>
<dbReference type="SMART" id="SM00304">
    <property type="entry name" value="HAMP"/>
    <property type="match status" value="1"/>
</dbReference>
<keyword evidence="7" id="KW-0812">Transmembrane</keyword>
<dbReference type="PANTHER" id="PTHR32089:SF112">
    <property type="entry name" value="LYSOZYME-LIKE PROTEIN-RELATED"/>
    <property type="match status" value="1"/>
</dbReference>
<sequence>MQKYGDQLLDTLKSNSYWGEFRLAVKNRDVTWIKENINSSVRAIPNIHYVATTDLNGKVISQSGDVPEFTDKLSNPAIVDKLKNKREFTGLFQTSKGLAVIAASIITDDNGTAEPTGILIFGRILDNHAINEIKDTMHDDIAVLTENGTLLTTSLKVDKNQLSTYLSKLNSDLHIYKTSESGSIENAQLITTLKDFTNKPIGVLYINQKQKTSTSVKSNLFNVSLFIGVIFMIILALLSFLVYWHVIKPIQQFVSVSENVAKGNLKLEINDKLVNHRDELGKLGNSLNVMISNFRKLIKDVAETIEQVASSSEELSLNSEGTTKAANQIVSAISEVASGAETQLQGALESSQAIEEMTQGIQHISDTMSIVSSNSEKTEQEAEKGNKSIQLAIGQMEKINQSFEESTNLVNQLNERSKEIGQMAALITSIADQTNLLALNAAIEAARAGEQGRGFAVVAEEVRKLAEQAAISAKHVKEMVNEIEKDTISSVHSMDNANIEVDQGLKQIHEVGNVFERILLAAQNVVQQTTEVSAVAEEMAASSQQVASSVERMADVATNSASFSKNVAVSSEEQLASMKEIAHATDYLAKMAQKLEILINKFVI</sequence>
<dbReference type="CDD" id="cd06225">
    <property type="entry name" value="HAMP"/>
    <property type="match status" value="1"/>
</dbReference>
<dbReference type="SMART" id="SM00283">
    <property type="entry name" value="MA"/>
    <property type="match status" value="1"/>
</dbReference>
<protein>
    <submittedName>
        <fullName evidence="10">HAMP domain-containing protein</fullName>
    </submittedName>
</protein>
<proteinExistence type="inferred from homology"/>
<evidence type="ECO:0000259" key="8">
    <source>
        <dbReference type="PROSITE" id="PS50111"/>
    </source>
</evidence>
<comment type="caution">
    <text evidence="10">The sequence shown here is derived from an EMBL/GenBank/DDBJ whole genome shotgun (WGS) entry which is preliminary data.</text>
</comment>
<feature type="domain" description="HAMP" evidence="9">
    <location>
        <begin position="244"/>
        <end position="299"/>
    </location>
</feature>
<reference evidence="10 11" key="1">
    <citation type="submission" date="2021-01" db="EMBL/GenBank/DDBJ databases">
        <title>Genome public.</title>
        <authorList>
            <person name="Liu C."/>
            <person name="Sun Q."/>
        </authorList>
    </citation>
    <scope>NUCLEOTIDE SEQUENCE [LARGE SCALE GENOMIC DNA]</scope>
    <source>
        <strain evidence="10 11">YIM B02564</strain>
    </source>
</reference>
<evidence type="ECO:0000256" key="7">
    <source>
        <dbReference type="SAM" id="Phobius"/>
    </source>
</evidence>
<feature type="transmembrane region" description="Helical" evidence="7">
    <location>
        <begin position="220"/>
        <end position="244"/>
    </location>
</feature>
<evidence type="ECO:0000313" key="11">
    <source>
        <dbReference type="Proteomes" id="UP000623967"/>
    </source>
</evidence>
<organism evidence="10 11">
    <name type="scientific">Neobacillus paridis</name>
    <dbReference type="NCBI Taxonomy" id="2803862"/>
    <lineage>
        <taxon>Bacteria</taxon>
        <taxon>Bacillati</taxon>
        <taxon>Bacillota</taxon>
        <taxon>Bacilli</taxon>
        <taxon>Bacillales</taxon>
        <taxon>Bacillaceae</taxon>
        <taxon>Neobacillus</taxon>
    </lineage>
</organism>
<name>A0ABS1TTY4_9BACI</name>
<comment type="similarity">
    <text evidence="5">Belongs to the methyl-accepting chemotaxis (MCP) protein family.</text>
</comment>
<dbReference type="SUPFAM" id="SSF103190">
    <property type="entry name" value="Sensory domain-like"/>
    <property type="match status" value="1"/>
</dbReference>
<dbReference type="EMBL" id="JAESWB010000362">
    <property type="protein sequence ID" value="MBL4954737.1"/>
    <property type="molecule type" value="Genomic_DNA"/>
</dbReference>
<evidence type="ECO:0000256" key="2">
    <source>
        <dbReference type="ARBA" id="ARBA00022475"/>
    </source>
</evidence>
<dbReference type="Pfam" id="PF05228">
    <property type="entry name" value="CHASE4"/>
    <property type="match status" value="1"/>
</dbReference>
<feature type="domain" description="Methyl-accepting transducer" evidence="8">
    <location>
        <begin position="318"/>
        <end position="554"/>
    </location>
</feature>
<keyword evidence="7" id="KW-1133">Transmembrane helix</keyword>
<keyword evidence="4 6" id="KW-0807">Transducer</keyword>
<evidence type="ECO:0000259" key="9">
    <source>
        <dbReference type="PROSITE" id="PS50885"/>
    </source>
</evidence>
<evidence type="ECO:0000256" key="5">
    <source>
        <dbReference type="ARBA" id="ARBA00029447"/>
    </source>
</evidence>
<dbReference type="InterPro" id="IPR007892">
    <property type="entry name" value="CHASE4"/>
</dbReference>